<feature type="compositionally biased region" description="Acidic residues" evidence="1">
    <location>
        <begin position="187"/>
        <end position="200"/>
    </location>
</feature>
<sequence length="943" mass="105095">MHPRNFSFDKIKSKVSGGGRRSSESSILEIASAKSADRRNSISNPMIIISESLEKKKHSSSNMNISSSTSNSGGRFRAQSLSLNNGNSRSRSRSVSKKQTKELIKQETAQVISKKLLHVLLDLGLQQPIPLKTTNGNINGPSSKTAKVYVANTNDCIYLAPASSASFTYEDVENGGIPQGRSNQDLMDNDDDDDDDDDEYDHVAEDANSSNISQNNHPNLKSIPKRLRRKMQSFNSPNYLCTKIDSDTPIPHTFAVIIELDKEISVRDVNIEFQSLTNILWPSSDPYNKTFVKEKFNIGHMEWKTSLDDADFYINISNSNDVKLKNITTLDLAKRTREYKLTKVKDLADGNYPSSFSSRSSIHLEKEPSNPIQSPSTSNTTNSADMSKPGLYVFLLPILLPEHIPPTISSINGSLIHNLSVNFNKTSVKLSRKSKVCASYNLPMVRIPPSFANSIADKPIYVNRVWNDALHYIITFPKKYVSLGSEHLINVKLVPLVKDVIIKRIKFNVLERITYVCKDLSREYDYDGDDPYYLRPLTGDNKTRERVVPVCELKTKNKSTNGNKTDPYKEEIIKCPDNNLLFSCYEPENDNDSPKDDDPLSKTKNDFMIASPLDINIALPFLTTRSDKTIMTSSLNNQDDDNDNAFVNPLSSSSSRKASINPNNRASIASADVPHQNFNPSSPVIGALETSISHGNPDIGKAHKLSSHTDEEFKPDVSSLMAEESHNLLKENIQQGYTTVSKALSPDSNFRHIQIHHRLQVCFRISKPDPKDDYKMHHYEVVVDTPLILLSAKCNDDSIQLPKYDEIDSPQPQFNQQNTNNQGSISFRTPNFEHNGVSIKPLVQDEGEQLPSFEEAISAPSSPITRSISLGDDPLSRIPSIIPKEPAPAYELSLSPSASPKESHEPVNIDELVHKNCGTNASNARQSRIRSSLLNSFAPTSSN</sequence>
<proteinExistence type="predicted"/>
<feature type="region of interest" description="Disordered" evidence="1">
    <location>
        <begin position="358"/>
        <end position="384"/>
    </location>
</feature>
<feature type="region of interest" description="Disordered" evidence="1">
    <location>
        <begin position="891"/>
        <end position="910"/>
    </location>
</feature>
<dbReference type="RefSeq" id="XP_020078209.1">
    <property type="nucleotide sequence ID" value="XM_020223788.1"/>
</dbReference>
<feature type="compositionally biased region" description="Polar residues" evidence="1">
    <location>
        <begin position="370"/>
        <end position="384"/>
    </location>
</feature>
<dbReference type="SMART" id="SM01017">
    <property type="entry name" value="Arrestin_C"/>
    <property type="match status" value="1"/>
</dbReference>
<keyword evidence="4" id="KW-1185">Reference proteome</keyword>
<feature type="non-terminal residue" evidence="3">
    <location>
        <position position="943"/>
    </location>
</feature>
<feature type="compositionally biased region" description="Basic and acidic residues" evidence="1">
    <location>
        <begin position="592"/>
        <end position="604"/>
    </location>
</feature>
<dbReference type="AlphaFoldDB" id="A0A1E4RPE1"/>
<feature type="region of interest" description="Disordered" evidence="1">
    <location>
        <begin position="802"/>
        <end position="831"/>
    </location>
</feature>
<gene>
    <name evidence="3" type="ORF">HYPBUDRAFT_86663</name>
</gene>
<dbReference type="InterPro" id="IPR011022">
    <property type="entry name" value="Arrestin_C-like"/>
</dbReference>
<dbReference type="OrthoDB" id="2333384at2759"/>
<feature type="compositionally biased region" description="Low complexity" evidence="1">
    <location>
        <begin position="60"/>
        <end position="72"/>
    </location>
</feature>
<feature type="region of interest" description="Disordered" evidence="1">
    <location>
        <begin position="855"/>
        <end position="878"/>
    </location>
</feature>
<feature type="compositionally biased region" description="Low complexity" evidence="1">
    <location>
        <begin position="80"/>
        <end position="89"/>
    </location>
</feature>
<feature type="compositionally biased region" description="Polar residues" evidence="1">
    <location>
        <begin position="207"/>
        <end position="219"/>
    </location>
</feature>
<evidence type="ECO:0000313" key="3">
    <source>
        <dbReference type="EMBL" id="ODV69142.1"/>
    </source>
</evidence>
<feature type="compositionally biased region" description="Basic and acidic residues" evidence="1">
    <location>
        <begin position="901"/>
        <end position="910"/>
    </location>
</feature>
<feature type="region of interest" description="Disordered" evidence="1">
    <location>
        <begin position="53"/>
        <end position="101"/>
    </location>
</feature>
<feature type="domain" description="Arrestin C-terminal-like" evidence="2">
    <location>
        <begin position="466"/>
        <end position="794"/>
    </location>
</feature>
<dbReference type="EMBL" id="KV454539">
    <property type="protein sequence ID" value="ODV69142.1"/>
    <property type="molecule type" value="Genomic_DNA"/>
</dbReference>
<evidence type="ECO:0000256" key="1">
    <source>
        <dbReference type="SAM" id="MobiDB-lite"/>
    </source>
</evidence>
<feature type="compositionally biased region" description="Polar residues" evidence="1">
    <location>
        <begin position="649"/>
        <end position="661"/>
    </location>
</feature>
<feature type="region of interest" description="Disordered" evidence="1">
    <location>
        <begin position="170"/>
        <end position="220"/>
    </location>
</feature>
<feature type="region of interest" description="Disordered" evidence="1">
    <location>
        <begin position="633"/>
        <end position="661"/>
    </location>
</feature>
<protein>
    <recommendedName>
        <fullName evidence="2">Arrestin C-terminal-like domain-containing protein</fullName>
    </recommendedName>
</protein>
<dbReference type="GeneID" id="30998337"/>
<feature type="region of interest" description="Disordered" evidence="1">
    <location>
        <begin position="1"/>
        <end position="25"/>
    </location>
</feature>
<dbReference type="STRING" id="984485.A0A1E4RPE1"/>
<name>A0A1E4RPE1_9ASCO</name>
<reference evidence="4" key="1">
    <citation type="submission" date="2016-05" db="EMBL/GenBank/DDBJ databases">
        <title>Comparative genomics of biotechnologically important yeasts.</title>
        <authorList>
            <consortium name="DOE Joint Genome Institute"/>
            <person name="Riley R."/>
            <person name="Haridas S."/>
            <person name="Wolfe K.H."/>
            <person name="Lopes M.R."/>
            <person name="Hittinger C.T."/>
            <person name="Goker M."/>
            <person name="Salamov A."/>
            <person name="Wisecaver J."/>
            <person name="Long T.M."/>
            <person name="Aerts A.L."/>
            <person name="Barry K."/>
            <person name="Choi C."/>
            <person name="Clum A."/>
            <person name="Coughlan A.Y."/>
            <person name="Deshpande S."/>
            <person name="Douglass A.P."/>
            <person name="Hanson S.J."/>
            <person name="Klenk H.-P."/>
            <person name="Labutti K."/>
            <person name="Lapidus A."/>
            <person name="Lindquist E."/>
            <person name="Lipzen A."/>
            <person name="Meier-Kolthoff J.P."/>
            <person name="Ohm R.A."/>
            <person name="Otillar R.P."/>
            <person name="Pangilinan J."/>
            <person name="Peng Y."/>
            <person name="Rokas A."/>
            <person name="Rosa C.A."/>
            <person name="Scheuner C."/>
            <person name="Sibirny A.A."/>
            <person name="Slot J.C."/>
            <person name="Stielow J.B."/>
            <person name="Sun H."/>
            <person name="Kurtzman C.P."/>
            <person name="Blackwell M."/>
            <person name="Grigoriev I.V."/>
            <person name="Jeffries T.W."/>
        </authorList>
    </citation>
    <scope>NUCLEOTIDE SEQUENCE [LARGE SCALE GENOMIC DNA]</scope>
    <source>
        <strain evidence="4">NRRL Y-1933</strain>
    </source>
</reference>
<feature type="region of interest" description="Disordered" evidence="1">
    <location>
        <begin position="585"/>
        <end position="604"/>
    </location>
</feature>
<accession>A0A1E4RPE1</accession>
<feature type="compositionally biased region" description="Polar residues" evidence="1">
    <location>
        <begin position="859"/>
        <end position="868"/>
    </location>
</feature>
<dbReference type="Proteomes" id="UP000095085">
    <property type="component" value="Unassembled WGS sequence"/>
</dbReference>
<evidence type="ECO:0000313" key="4">
    <source>
        <dbReference type="Proteomes" id="UP000095085"/>
    </source>
</evidence>
<evidence type="ECO:0000259" key="2">
    <source>
        <dbReference type="SMART" id="SM01017"/>
    </source>
</evidence>
<feature type="compositionally biased region" description="Low complexity" evidence="1">
    <location>
        <begin position="810"/>
        <end position="822"/>
    </location>
</feature>
<organism evidence="3 4">
    <name type="scientific">Hyphopichia burtonii NRRL Y-1933</name>
    <dbReference type="NCBI Taxonomy" id="984485"/>
    <lineage>
        <taxon>Eukaryota</taxon>
        <taxon>Fungi</taxon>
        <taxon>Dikarya</taxon>
        <taxon>Ascomycota</taxon>
        <taxon>Saccharomycotina</taxon>
        <taxon>Pichiomycetes</taxon>
        <taxon>Debaryomycetaceae</taxon>
        <taxon>Hyphopichia</taxon>
    </lineage>
</organism>